<dbReference type="RefSeq" id="WP_203927608.1">
    <property type="nucleotide sequence ID" value="NZ_BOPH01000028.1"/>
</dbReference>
<proteinExistence type="predicted"/>
<protein>
    <recommendedName>
        <fullName evidence="3">DUF4157 domain-containing protein</fullName>
    </recommendedName>
</protein>
<organism evidence="1 2">
    <name type="scientific">Virgisporangium ochraceum</name>
    <dbReference type="NCBI Taxonomy" id="65505"/>
    <lineage>
        <taxon>Bacteria</taxon>
        <taxon>Bacillati</taxon>
        <taxon>Actinomycetota</taxon>
        <taxon>Actinomycetes</taxon>
        <taxon>Micromonosporales</taxon>
        <taxon>Micromonosporaceae</taxon>
        <taxon>Virgisporangium</taxon>
    </lineage>
</organism>
<accession>A0A8J3ZRF5</accession>
<dbReference type="AlphaFoldDB" id="A0A8J3ZRF5"/>
<evidence type="ECO:0008006" key="3">
    <source>
        <dbReference type="Google" id="ProtNLM"/>
    </source>
</evidence>
<name>A0A8J3ZRF5_9ACTN</name>
<reference evidence="1" key="1">
    <citation type="submission" date="2021-01" db="EMBL/GenBank/DDBJ databases">
        <title>Whole genome shotgun sequence of Virgisporangium ochraceum NBRC 16418.</title>
        <authorList>
            <person name="Komaki H."/>
            <person name="Tamura T."/>
        </authorList>
    </citation>
    <scope>NUCLEOTIDE SEQUENCE</scope>
    <source>
        <strain evidence="1">NBRC 16418</strain>
    </source>
</reference>
<dbReference type="Proteomes" id="UP000635606">
    <property type="component" value="Unassembled WGS sequence"/>
</dbReference>
<evidence type="ECO:0000313" key="2">
    <source>
        <dbReference type="Proteomes" id="UP000635606"/>
    </source>
</evidence>
<comment type="caution">
    <text evidence="1">The sequence shown here is derived from an EMBL/GenBank/DDBJ whole genome shotgun (WGS) entry which is preliminary data.</text>
</comment>
<gene>
    <name evidence="1" type="ORF">Voc01_025700</name>
</gene>
<keyword evidence="2" id="KW-1185">Reference proteome</keyword>
<sequence length="262" mass="29916">MNAARWLGELVWDKVDGIFARAGRWVASLPTRVARLAVGMWHGVASLRPWSVEWWRSLARPRTWRAVGRWVGYRVVDLLEIAAVGEVYETLVDLVKVNTRRLSEEEIRDASAVFGSSLNLRLVRVDKRALLGPARTKRDYTSFHTINSWGESRRDVLIHELTHVWQYERAGAIYMPQALHAQFRGAGYDYGGRAGLRAAECGFHGFNREQQAQIVQDFFRLRQGDPDLELYASYVQEVSTLTPTQLMAGRRAARSQDHPPAR</sequence>
<evidence type="ECO:0000313" key="1">
    <source>
        <dbReference type="EMBL" id="GIJ67653.1"/>
    </source>
</evidence>
<dbReference type="EMBL" id="BOPH01000028">
    <property type="protein sequence ID" value="GIJ67653.1"/>
    <property type="molecule type" value="Genomic_DNA"/>
</dbReference>